<keyword evidence="1" id="KW-0732">Signal</keyword>
<reference evidence="4" key="3">
    <citation type="submission" date="2020-10" db="UniProtKB">
        <authorList>
            <consortium name="WormBaseParasite"/>
        </authorList>
    </citation>
    <scope>IDENTIFICATION</scope>
</reference>
<dbReference type="WBParaSite" id="EgrG_000974200">
    <property type="protein sequence ID" value="EgrG_000974200"/>
    <property type="gene ID" value="EgrG_000974200"/>
</dbReference>
<dbReference type="EMBL" id="LK028577">
    <property type="protein sequence ID" value="CDS17022.1"/>
    <property type="molecule type" value="Genomic_DNA"/>
</dbReference>
<dbReference type="Proteomes" id="UP000492820">
    <property type="component" value="Unassembled WGS sequence"/>
</dbReference>
<proteinExistence type="predicted"/>
<evidence type="ECO:0000313" key="4">
    <source>
        <dbReference type="WBParaSite" id="EgrG_000974200"/>
    </source>
</evidence>
<sequence>MCVLPVGLFLTLQFLILTVSSQKQFPWTCLMDGEPCDPEVGQCCAGLSCHPSLGVCSRCADLFQFCSRSRPCSTSPLLPHIHFSAPPSSRSSSTMVVVN</sequence>
<organism evidence="2">
    <name type="scientific">Echinococcus granulosus</name>
    <name type="common">Hydatid tapeworm</name>
    <dbReference type="NCBI Taxonomy" id="6210"/>
    <lineage>
        <taxon>Eukaryota</taxon>
        <taxon>Metazoa</taxon>
        <taxon>Spiralia</taxon>
        <taxon>Lophotrochozoa</taxon>
        <taxon>Platyhelminthes</taxon>
        <taxon>Cestoda</taxon>
        <taxon>Eucestoda</taxon>
        <taxon>Cyclophyllidea</taxon>
        <taxon>Taeniidae</taxon>
        <taxon>Echinococcus</taxon>
        <taxon>Echinococcus granulosus group</taxon>
    </lineage>
</organism>
<accession>A0A068WAD2</accession>
<evidence type="ECO:0000256" key="1">
    <source>
        <dbReference type="SAM" id="SignalP"/>
    </source>
</evidence>
<name>A0A068WAD2_ECHGR</name>
<feature type="signal peptide" evidence="1">
    <location>
        <begin position="1"/>
        <end position="21"/>
    </location>
</feature>
<evidence type="ECO:0000313" key="2">
    <source>
        <dbReference type="EMBL" id="CDS17022.1"/>
    </source>
</evidence>
<dbReference type="AlphaFoldDB" id="A0A068WAD2"/>
<evidence type="ECO:0000313" key="3">
    <source>
        <dbReference type="Proteomes" id="UP000492820"/>
    </source>
</evidence>
<reference evidence="2 3" key="1">
    <citation type="journal article" date="2013" name="Nature">
        <title>The genomes of four tapeworm species reveal adaptations to parasitism.</title>
        <authorList>
            <person name="Tsai I.J."/>
            <person name="Zarowiecki M."/>
            <person name="Holroyd N."/>
            <person name="Garciarrubio A."/>
            <person name="Sanchez-Flores A."/>
            <person name="Brooks K.L."/>
            <person name="Tracey A."/>
            <person name="Bobes R.J."/>
            <person name="Fragoso G."/>
            <person name="Sciutto E."/>
            <person name="Aslett M."/>
            <person name="Beasley H."/>
            <person name="Bennett H.M."/>
            <person name="Cai J."/>
            <person name="Camicia F."/>
            <person name="Clark R."/>
            <person name="Cucher M."/>
            <person name="De Silva N."/>
            <person name="Day T.A."/>
            <person name="Deplazes P."/>
            <person name="Estrada K."/>
            <person name="Fernandez C."/>
            <person name="Holland P.W."/>
            <person name="Hou J."/>
            <person name="Hu S."/>
            <person name="Huckvale T."/>
            <person name="Hung S.S."/>
            <person name="Kamenetzky L."/>
            <person name="Keane J.A."/>
            <person name="Kiss F."/>
            <person name="Koziol U."/>
            <person name="Lambert O."/>
            <person name="Liu K."/>
            <person name="Luo X."/>
            <person name="Luo Y."/>
            <person name="Macchiaroli N."/>
            <person name="Nichol S."/>
            <person name="Paps J."/>
            <person name="Parkinson J."/>
            <person name="Pouchkina-Stantcheva N."/>
            <person name="Riddiford N."/>
            <person name="Rosenzvit M."/>
            <person name="Salinas G."/>
            <person name="Wasmuth J.D."/>
            <person name="Zamanian M."/>
            <person name="Zheng Y."/>
            <person name="Cai X."/>
            <person name="Soberon X."/>
            <person name="Olson P.D."/>
            <person name="Laclette J.P."/>
            <person name="Brehm K."/>
            <person name="Berriman M."/>
            <person name="Garciarrubio A."/>
            <person name="Bobes R.J."/>
            <person name="Fragoso G."/>
            <person name="Sanchez-Flores A."/>
            <person name="Estrada K."/>
            <person name="Cevallos M.A."/>
            <person name="Morett E."/>
            <person name="Gonzalez V."/>
            <person name="Portillo T."/>
            <person name="Ochoa-Leyva A."/>
            <person name="Jose M.V."/>
            <person name="Sciutto E."/>
            <person name="Landa A."/>
            <person name="Jimenez L."/>
            <person name="Valdes V."/>
            <person name="Carrero J.C."/>
            <person name="Larralde C."/>
            <person name="Morales-Montor J."/>
            <person name="Limon-Lason J."/>
            <person name="Soberon X."/>
            <person name="Laclette J.P."/>
        </authorList>
    </citation>
    <scope>NUCLEOTIDE SEQUENCE [LARGE SCALE GENOMIC DNA]</scope>
</reference>
<gene>
    <name evidence="2" type="ORF">EgrG_000974200</name>
</gene>
<protein>
    <submittedName>
        <fullName evidence="2 4">Expressed conserved protein</fullName>
    </submittedName>
</protein>
<reference evidence="2" key="2">
    <citation type="submission" date="2014-06" db="EMBL/GenBank/DDBJ databases">
        <authorList>
            <person name="Aslett M."/>
        </authorList>
    </citation>
    <scope>NUCLEOTIDE SEQUENCE</scope>
</reference>
<feature type="chain" id="PRO_5036289489" evidence="1">
    <location>
        <begin position="22"/>
        <end position="99"/>
    </location>
</feature>